<evidence type="ECO:0000313" key="1">
    <source>
        <dbReference type="EMBL" id="KAE9617823.1"/>
    </source>
</evidence>
<evidence type="ECO:0000313" key="2">
    <source>
        <dbReference type="Proteomes" id="UP000447434"/>
    </source>
</evidence>
<dbReference type="EMBL" id="WOCE01000003">
    <property type="protein sequence ID" value="KAE9617823.1"/>
    <property type="molecule type" value="Genomic_DNA"/>
</dbReference>
<proteinExistence type="predicted"/>
<dbReference type="Proteomes" id="UP000447434">
    <property type="component" value="Chromosome 3"/>
</dbReference>
<gene>
    <name evidence="1" type="ORF">Lalb_Chr03g0039641</name>
</gene>
<name>A0A6A4QWI2_LUPAL</name>
<keyword evidence="2" id="KW-1185">Reference proteome</keyword>
<comment type="caution">
    <text evidence="1">The sequence shown here is derived from an EMBL/GenBank/DDBJ whole genome shotgun (WGS) entry which is preliminary data.</text>
</comment>
<sequence>MNFIKDISLSSKSISWKLKVEISTLFRIETCGDSSLLLIFVDRERDKIEVV</sequence>
<organism evidence="1 2">
    <name type="scientific">Lupinus albus</name>
    <name type="common">White lupine</name>
    <name type="synonym">Lupinus termis</name>
    <dbReference type="NCBI Taxonomy" id="3870"/>
    <lineage>
        <taxon>Eukaryota</taxon>
        <taxon>Viridiplantae</taxon>
        <taxon>Streptophyta</taxon>
        <taxon>Embryophyta</taxon>
        <taxon>Tracheophyta</taxon>
        <taxon>Spermatophyta</taxon>
        <taxon>Magnoliopsida</taxon>
        <taxon>eudicotyledons</taxon>
        <taxon>Gunneridae</taxon>
        <taxon>Pentapetalae</taxon>
        <taxon>rosids</taxon>
        <taxon>fabids</taxon>
        <taxon>Fabales</taxon>
        <taxon>Fabaceae</taxon>
        <taxon>Papilionoideae</taxon>
        <taxon>50 kb inversion clade</taxon>
        <taxon>genistoids sensu lato</taxon>
        <taxon>core genistoids</taxon>
        <taxon>Genisteae</taxon>
        <taxon>Lupinus</taxon>
    </lineage>
</organism>
<accession>A0A6A4QWI2</accession>
<protein>
    <submittedName>
        <fullName evidence="1">Uncharacterized protein</fullName>
    </submittedName>
</protein>
<reference evidence="2" key="1">
    <citation type="journal article" date="2020" name="Nat. Commun.">
        <title>Genome sequence of the cluster root forming white lupin.</title>
        <authorList>
            <person name="Hufnagel B."/>
            <person name="Marques A."/>
            <person name="Soriano A."/>
            <person name="Marques L."/>
            <person name="Divol F."/>
            <person name="Doumas P."/>
            <person name="Sallet E."/>
            <person name="Mancinotti D."/>
            <person name="Carrere S."/>
            <person name="Marande W."/>
            <person name="Arribat S."/>
            <person name="Keller J."/>
            <person name="Huneau C."/>
            <person name="Blein T."/>
            <person name="Aime D."/>
            <person name="Laguerre M."/>
            <person name="Taylor J."/>
            <person name="Schubert V."/>
            <person name="Nelson M."/>
            <person name="Geu-Flores F."/>
            <person name="Crespi M."/>
            <person name="Gallardo-Guerrero K."/>
            <person name="Delaux P.-M."/>
            <person name="Salse J."/>
            <person name="Berges H."/>
            <person name="Guyot R."/>
            <person name="Gouzy J."/>
            <person name="Peret B."/>
        </authorList>
    </citation>
    <scope>NUCLEOTIDE SEQUENCE [LARGE SCALE GENOMIC DNA]</scope>
    <source>
        <strain evidence="2">cv. Amiga</strain>
    </source>
</reference>
<dbReference type="AlphaFoldDB" id="A0A6A4QWI2"/>